<evidence type="ECO:0000313" key="2">
    <source>
        <dbReference type="EMBL" id="EKM73577.1"/>
    </source>
</evidence>
<dbReference type="HOGENOM" id="CLU_1735746_0_0_1"/>
<protein>
    <submittedName>
        <fullName evidence="2">Uncharacterized protein</fullName>
    </submittedName>
</protein>
<accession>K5WST7</accession>
<dbReference type="GeneID" id="18832841"/>
<dbReference type="RefSeq" id="XP_007335784.1">
    <property type="nucleotide sequence ID" value="XM_007335722.1"/>
</dbReference>
<feature type="compositionally biased region" description="Polar residues" evidence="1">
    <location>
        <begin position="19"/>
        <end position="31"/>
    </location>
</feature>
<reference evidence="3" key="1">
    <citation type="journal article" date="2012" name="Proc. Natl. Acad. Sci. U.S.A.">
        <title>Genome sequence of the button mushroom Agaricus bisporus reveals mechanisms governing adaptation to a humic-rich ecological niche.</title>
        <authorList>
            <person name="Morin E."/>
            <person name="Kohler A."/>
            <person name="Baker A.R."/>
            <person name="Foulongne-Oriol M."/>
            <person name="Lombard V."/>
            <person name="Nagy L.G."/>
            <person name="Ohm R.A."/>
            <person name="Patyshakuliyeva A."/>
            <person name="Brun A."/>
            <person name="Aerts A.L."/>
            <person name="Bailey A.M."/>
            <person name="Billette C."/>
            <person name="Coutinho P.M."/>
            <person name="Deakin G."/>
            <person name="Doddapaneni H."/>
            <person name="Floudas D."/>
            <person name="Grimwood J."/>
            <person name="Hilden K."/>
            <person name="Kuees U."/>
            <person name="LaButti K.M."/>
            <person name="Lapidus A."/>
            <person name="Lindquist E.A."/>
            <person name="Lucas S.M."/>
            <person name="Murat C."/>
            <person name="Riley R.W."/>
            <person name="Salamov A.A."/>
            <person name="Schmutz J."/>
            <person name="Subramanian V."/>
            <person name="Woesten H.A.B."/>
            <person name="Xu J."/>
            <person name="Eastwood D.C."/>
            <person name="Foster G.D."/>
            <person name="Sonnenberg A.S."/>
            <person name="Cullen D."/>
            <person name="de Vries R.P."/>
            <person name="Lundell T."/>
            <person name="Hibbett D.S."/>
            <person name="Henrissat B."/>
            <person name="Burton K.S."/>
            <person name="Kerrigan R.W."/>
            <person name="Challen M.P."/>
            <person name="Grigoriev I.V."/>
            <person name="Martin F."/>
        </authorList>
    </citation>
    <scope>NUCLEOTIDE SEQUENCE [LARGE SCALE GENOMIC DNA]</scope>
    <source>
        <strain evidence="3">JB137-S8 / ATCC MYA-4627 / FGSC 10392</strain>
    </source>
</reference>
<proteinExistence type="predicted"/>
<name>K5WST7_AGABU</name>
<feature type="non-terminal residue" evidence="2">
    <location>
        <position position="151"/>
    </location>
</feature>
<dbReference type="KEGG" id="abp:AGABI1DRAFT96208"/>
<evidence type="ECO:0000256" key="1">
    <source>
        <dbReference type="SAM" id="MobiDB-lite"/>
    </source>
</evidence>
<dbReference type="InParanoid" id="K5WST7"/>
<gene>
    <name evidence="2" type="ORF">AGABI1DRAFT_96208</name>
</gene>
<keyword evidence="3" id="KW-1185">Reference proteome</keyword>
<organism evidence="2 3">
    <name type="scientific">Agaricus bisporus var. burnettii (strain JB137-S8 / ATCC MYA-4627 / FGSC 10392)</name>
    <name type="common">White button mushroom</name>
    <dbReference type="NCBI Taxonomy" id="597362"/>
    <lineage>
        <taxon>Eukaryota</taxon>
        <taxon>Fungi</taxon>
        <taxon>Dikarya</taxon>
        <taxon>Basidiomycota</taxon>
        <taxon>Agaricomycotina</taxon>
        <taxon>Agaricomycetes</taxon>
        <taxon>Agaricomycetidae</taxon>
        <taxon>Agaricales</taxon>
        <taxon>Agaricineae</taxon>
        <taxon>Agaricaceae</taxon>
        <taxon>Agaricus</taxon>
    </lineage>
</organism>
<feature type="region of interest" description="Disordered" evidence="1">
    <location>
        <begin position="1"/>
        <end position="58"/>
    </location>
</feature>
<dbReference type="AlphaFoldDB" id="K5WST7"/>
<evidence type="ECO:0000313" key="3">
    <source>
        <dbReference type="Proteomes" id="UP000008493"/>
    </source>
</evidence>
<dbReference type="EMBL" id="JH972434">
    <property type="protein sequence ID" value="EKM73577.1"/>
    <property type="molecule type" value="Genomic_DNA"/>
</dbReference>
<dbReference type="Proteomes" id="UP000008493">
    <property type="component" value="Unassembled WGS sequence"/>
</dbReference>
<sequence>LEVELTTEGLLQGLRHSTDYVSQEHSSQQNKVPDPVPPPVPFHSKPGASSRSAEAKNNARAFAARVVPKSYAQAAKASAAPTAPAPIIMNETIQWAKALKDQCPEMSFQDALKAVAPMVNTPPSSNEVIVLLNPAATDSGEGDHALTWLDA</sequence>